<evidence type="ECO:0000313" key="2">
    <source>
        <dbReference type="Proteomes" id="UP000002195"/>
    </source>
</evidence>
<dbReference type="InParanoid" id="Q55GB6"/>
<reference evidence="1 2" key="1">
    <citation type="journal article" date="2005" name="Nature">
        <title>The genome of the social amoeba Dictyostelium discoideum.</title>
        <authorList>
            <consortium name="The Dictyostelium discoideum Sequencing Consortium"/>
            <person name="Eichinger L."/>
            <person name="Pachebat J.A."/>
            <person name="Glockner G."/>
            <person name="Rajandream M.A."/>
            <person name="Sucgang R."/>
            <person name="Berriman M."/>
            <person name="Song J."/>
            <person name="Olsen R."/>
            <person name="Szafranski K."/>
            <person name="Xu Q."/>
            <person name="Tunggal B."/>
            <person name="Kummerfeld S."/>
            <person name="Madera M."/>
            <person name="Konfortov B.A."/>
            <person name="Rivero F."/>
            <person name="Bankier A.T."/>
            <person name="Lehmann R."/>
            <person name="Hamlin N."/>
            <person name="Davies R."/>
            <person name="Gaudet P."/>
            <person name="Fey P."/>
            <person name="Pilcher K."/>
            <person name="Chen G."/>
            <person name="Saunders D."/>
            <person name="Sodergren E."/>
            <person name="Davis P."/>
            <person name="Kerhornou A."/>
            <person name="Nie X."/>
            <person name="Hall N."/>
            <person name="Anjard C."/>
            <person name="Hemphill L."/>
            <person name="Bason N."/>
            <person name="Farbrother P."/>
            <person name="Desany B."/>
            <person name="Just E."/>
            <person name="Morio T."/>
            <person name="Rost R."/>
            <person name="Churcher C."/>
            <person name="Cooper J."/>
            <person name="Haydock S."/>
            <person name="van Driessche N."/>
            <person name="Cronin A."/>
            <person name="Goodhead I."/>
            <person name="Muzny D."/>
            <person name="Mourier T."/>
            <person name="Pain A."/>
            <person name="Lu M."/>
            <person name="Harper D."/>
            <person name="Lindsay R."/>
            <person name="Hauser H."/>
            <person name="James K."/>
            <person name="Quiles M."/>
            <person name="Madan Babu M."/>
            <person name="Saito T."/>
            <person name="Buchrieser C."/>
            <person name="Wardroper A."/>
            <person name="Felder M."/>
            <person name="Thangavelu M."/>
            <person name="Johnson D."/>
            <person name="Knights A."/>
            <person name="Loulseged H."/>
            <person name="Mungall K."/>
            <person name="Oliver K."/>
            <person name="Price C."/>
            <person name="Quail M.A."/>
            <person name="Urushihara H."/>
            <person name="Hernandez J."/>
            <person name="Rabbinowitsch E."/>
            <person name="Steffen D."/>
            <person name="Sanders M."/>
            <person name="Ma J."/>
            <person name="Kohara Y."/>
            <person name="Sharp S."/>
            <person name="Simmonds M."/>
            <person name="Spiegler S."/>
            <person name="Tivey A."/>
            <person name="Sugano S."/>
            <person name="White B."/>
            <person name="Walker D."/>
            <person name="Woodward J."/>
            <person name="Winckler T."/>
            <person name="Tanaka Y."/>
            <person name="Shaulsky G."/>
            <person name="Schleicher M."/>
            <person name="Weinstock G."/>
            <person name="Rosenthal A."/>
            <person name="Cox E.C."/>
            <person name="Chisholm R.L."/>
            <person name="Gibbs R."/>
            <person name="Loomis W.F."/>
            <person name="Platzer M."/>
            <person name="Kay R.R."/>
            <person name="Williams J."/>
            <person name="Dear P.H."/>
            <person name="Noegel A.A."/>
            <person name="Barrell B."/>
            <person name="Kuspa A."/>
        </authorList>
    </citation>
    <scope>NUCLEOTIDE SEQUENCE [LARGE SCALE GENOMIC DNA]</scope>
    <source>
        <strain evidence="1 2">AX4</strain>
    </source>
</reference>
<accession>Q55GB6</accession>
<dbReference type="GeneID" id="8616073"/>
<protein>
    <submittedName>
        <fullName evidence="1">Uncharacterized protein</fullName>
    </submittedName>
</protein>
<comment type="caution">
    <text evidence="1">The sequence shown here is derived from an EMBL/GenBank/DDBJ whole genome shotgun (WGS) entry which is preliminary data.</text>
</comment>
<proteinExistence type="predicted"/>
<name>Q55GB6_DICDI</name>
<dbReference type="Proteomes" id="UP000002195">
    <property type="component" value="Unassembled WGS sequence"/>
</dbReference>
<dbReference type="PaxDb" id="44689-DDB0189505"/>
<dbReference type="HOGENOM" id="CLU_3208718_0_0_1"/>
<evidence type="ECO:0000313" key="1">
    <source>
        <dbReference type="EMBL" id="EAL73322.1"/>
    </source>
</evidence>
<sequence length="45" mass="5182">MWRAVLVVFFSEVLFVYPCFLGIESGCHIPEFQASYFIVSSAPFF</sequence>
<organism evidence="1 2">
    <name type="scientific">Dictyostelium discoideum</name>
    <name type="common">Social amoeba</name>
    <dbReference type="NCBI Taxonomy" id="44689"/>
    <lineage>
        <taxon>Eukaryota</taxon>
        <taxon>Amoebozoa</taxon>
        <taxon>Evosea</taxon>
        <taxon>Eumycetozoa</taxon>
        <taxon>Dictyostelia</taxon>
        <taxon>Dictyosteliales</taxon>
        <taxon>Dictyosteliaceae</taxon>
        <taxon>Dictyostelium</taxon>
    </lineage>
</organism>
<dbReference type="AlphaFoldDB" id="Q55GB6"/>
<dbReference type="EMBL" id="AAFI02000003">
    <property type="protein sequence ID" value="EAL73322.1"/>
    <property type="molecule type" value="Genomic_DNA"/>
</dbReference>
<keyword evidence="2" id="KW-1185">Reference proteome</keyword>
<dbReference type="KEGG" id="ddi:DDB_G0267738"/>
<gene>
    <name evidence="1" type="ORF">DDB_G0267738</name>
</gene>
<dbReference type="RefSeq" id="XP_647268.1">
    <property type="nucleotide sequence ID" value="XM_642176.1"/>
</dbReference>